<sequence>APIAQAFHGRIIATDAEATHPDDSMKRLELAKNGQLLYMGKCGKFTFCSTTSVPVPCY</sequence>
<feature type="non-terminal residue" evidence="1">
    <location>
        <position position="1"/>
    </location>
</feature>
<evidence type="ECO:0000313" key="2">
    <source>
        <dbReference type="Proteomes" id="UP000005466"/>
    </source>
</evidence>
<proteinExistence type="predicted"/>
<organism evidence="1 2">
    <name type="scientific">Pseudomonas savastanoi pv. glycinea str. race 4</name>
    <dbReference type="NCBI Taxonomy" id="875330"/>
    <lineage>
        <taxon>Bacteria</taxon>
        <taxon>Pseudomonadati</taxon>
        <taxon>Pseudomonadota</taxon>
        <taxon>Gammaproteobacteria</taxon>
        <taxon>Pseudomonadales</taxon>
        <taxon>Pseudomonadaceae</taxon>
        <taxon>Pseudomonas</taxon>
    </lineage>
</organism>
<name>F3CH72_PSESG</name>
<dbReference type="HOGENOM" id="CLU_2983820_0_0_6"/>
<protein>
    <submittedName>
        <fullName evidence="1">Uncharacterized protein</fullName>
    </submittedName>
</protein>
<dbReference type="EMBL" id="ADWY01002942">
    <property type="protein sequence ID" value="EGH18614.1"/>
    <property type="molecule type" value="Genomic_DNA"/>
</dbReference>
<dbReference type="AlphaFoldDB" id="F3CH72"/>
<evidence type="ECO:0000313" key="1">
    <source>
        <dbReference type="EMBL" id="EGH18614.1"/>
    </source>
</evidence>
<comment type="caution">
    <text evidence="1">The sequence shown here is derived from an EMBL/GenBank/DDBJ whole genome shotgun (WGS) entry which is preliminary data.</text>
</comment>
<reference evidence="1 2" key="1">
    <citation type="journal article" date="2011" name="PLoS Pathog.">
        <title>Dynamic evolution of pathogenicity revealed by sequencing and comparative genomics of 19 Pseudomonas syringae isolates.</title>
        <authorList>
            <person name="Baltrus D.A."/>
            <person name="Nishimura M.T."/>
            <person name="Romanchuk A."/>
            <person name="Chang J.H."/>
            <person name="Mukhtar M.S."/>
            <person name="Cherkis K."/>
            <person name="Roach J."/>
            <person name="Grant S.R."/>
            <person name="Jones C.D."/>
            <person name="Dangl J.L."/>
        </authorList>
    </citation>
    <scope>NUCLEOTIDE SEQUENCE [LARGE SCALE GENOMIC DNA]</scope>
    <source>
        <strain evidence="2">race 4</strain>
    </source>
</reference>
<accession>F3CH72</accession>
<dbReference type="Proteomes" id="UP000005466">
    <property type="component" value="Unassembled WGS sequence"/>
</dbReference>
<gene>
    <name evidence="1" type="ORF">Pgy4_37226</name>
</gene>
<feature type="non-terminal residue" evidence="1">
    <location>
        <position position="58"/>
    </location>
</feature>